<feature type="transmembrane region" description="Helical" evidence="7">
    <location>
        <begin position="333"/>
        <end position="353"/>
    </location>
</feature>
<dbReference type="EMBL" id="RQET01000009">
    <property type="protein sequence ID" value="TGK08956.1"/>
    <property type="molecule type" value="Genomic_DNA"/>
</dbReference>
<feature type="transmembrane region" description="Helical" evidence="7">
    <location>
        <begin position="82"/>
        <end position="99"/>
    </location>
</feature>
<evidence type="ECO:0000313" key="9">
    <source>
        <dbReference type="EMBL" id="TGK08956.1"/>
    </source>
</evidence>
<accession>A0A4R9GB11</accession>
<feature type="transmembrane region" description="Helical" evidence="7">
    <location>
        <begin position="479"/>
        <end position="499"/>
    </location>
</feature>
<evidence type="ECO:0000259" key="8">
    <source>
        <dbReference type="PROSITE" id="PS50850"/>
    </source>
</evidence>
<dbReference type="PROSITE" id="PS50850">
    <property type="entry name" value="MFS"/>
    <property type="match status" value="1"/>
</dbReference>
<evidence type="ECO:0000256" key="4">
    <source>
        <dbReference type="ARBA" id="ARBA00022692"/>
    </source>
</evidence>
<dbReference type="RefSeq" id="WP_135768643.1">
    <property type="nucleotide sequence ID" value="NZ_RQET01000009.1"/>
</dbReference>
<feature type="transmembrane region" description="Helical" evidence="7">
    <location>
        <begin position="50"/>
        <end position="70"/>
    </location>
</feature>
<evidence type="ECO:0000313" key="10">
    <source>
        <dbReference type="Proteomes" id="UP000298458"/>
    </source>
</evidence>
<dbReference type="PANTHER" id="PTHR42718">
    <property type="entry name" value="MAJOR FACILITATOR SUPERFAMILY MULTIDRUG TRANSPORTER MFSC"/>
    <property type="match status" value="1"/>
</dbReference>
<evidence type="ECO:0000256" key="2">
    <source>
        <dbReference type="ARBA" id="ARBA00022448"/>
    </source>
</evidence>
<dbReference type="CDD" id="cd17321">
    <property type="entry name" value="MFS_MMR_MDR_like"/>
    <property type="match status" value="1"/>
</dbReference>
<evidence type="ECO:0000256" key="6">
    <source>
        <dbReference type="ARBA" id="ARBA00023136"/>
    </source>
</evidence>
<evidence type="ECO:0000256" key="7">
    <source>
        <dbReference type="SAM" id="Phobius"/>
    </source>
</evidence>
<dbReference type="Gene3D" id="1.20.1720.10">
    <property type="entry name" value="Multidrug resistance protein D"/>
    <property type="match status" value="1"/>
</dbReference>
<feature type="transmembrane region" description="Helical" evidence="7">
    <location>
        <begin position="269"/>
        <end position="294"/>
    </location>
</feature>
<feature type="transmembrane region" description="Helical" evidence="7">
    <location>
        <begin position="306"/>
        <end position="326"/>
    </location>
</feature>
<comment type="caution">
    <text evidence="9">The sequence shown here is derived from an EMBL/GenBank/DDBJ whole genome shotgun (WGS) entry which is preliminary data.</text>
</comment>
<dbReference type="InterPro" id="IPR011701">
    <property type="entry name" value="MFS"/>
</dbReference>
<gene>
    <name evidence="9" type="ORF">EHO60_13075</name>
</gene>
<keyword evidence="5 7" id="KW-1133">Transmembrane helix</keyword>
<dbReference type="InterPro" id="IPR036259">
    <property type="entry name" value="MFS_trans_sf"/>
</dbReference>
<dbReference type="OrthoDB" id="9781469at2"/>
<dbReference type="Pfam" id="PF07690">
    <property type="entry name" value="MFS_1"/>
    <property type="match status" value="1"/>
</dbReference>
<keyword evidence="3" id="KW-1003">Cell membrane</keyword>
<evidence type="ECO:0000256" key="1">
    <source>
        <dbReference type="ARBA" id="ARBA00004651"/>
    </source>
</evidence>
<dbReference type="AlphaFoldDB" id="A0A4R9GB11"/>
<dbReference type="Proteomes" id="UP000298458">
    <property type="component" value="Unassembled WGS sequence"/>
</dbReference>
<dbReference type="PRINTS" id="PR01036">
    <property type="entry name" value="TCRTETB"/>
</dbReference>
<keyword evidence="6 7" id="KW-0472">Membrane</keyword>
<dbReference type="PANTHER" id="PTHR42718:SF47">
    <property type="entry name" value="METHYL VIOLOGEN RESISTANCE PROTEIN SMVA"/>
    <property type="match status" value="1"/>
</dbReference>
<feature type="transmembrane region" description="Helical" evidence="7">
    <location>
        <begin position="14"/>
        <end position="38"/>
    </location>
</feature>
<comment type="subcellular location">
    <subcellularLocation>
        <location evidence="1">Cell membrane</location>
        <topology evidence="1">Multi-pass membrane protein</topology>
    </subcellularLocation>
</comment>
<feature type="transmembrane region" description="Helical" evidence="7">
    <location>
        <begin position="199"/>
        <end position="220"/>
    </location>
</feature>
<feature type="transmembrane region" description="Helical" evidence="7">
    <location>
        <begin position="166"/>
        <end position="187"/>
    </location>
</feature>
<evidence type="ECO:0000256" key="3">
    <source>
        <dbReference type="ARBA" id="ARBA00022475"/>
    </source>
</evidence>
<dbReference type="SUPFAM" id="SSF103473">
    <property type="entry name" value="MFS general substrate transporter"/>
    <property type="match status" value="1"/>
</dbReference>
<protein>
    <submittedName>
        <fullName evidence="9">MFS transporter</fullName>
    </submittedName>
</protein>
<dbReference type="GO" id="GO:0005886">
    <property type="term" value="C:plasma membrane"/>
    <property type="evidence" value="ECO:0007669"/>
    <property type="project" value="UniProtKB-SubCell"/>
</dbReference>
<feature type="transmembrane region" description="Helical" evidence="7">
    <location>
        <begin position="111"/>
        <end position="128"/>
    </location>
</feature>
<keyword evidence="10" id="KW-1185">Reference proteome</keyword>
<dbReference type="InterPro" id="IPR020846">
    <property type="entry name" value="MFS_dom"/>
</dbReference>
<evidence type="ECO:0000256" key="5">
    <source>
        <dbReference type="ARBA" id="ARBA00022989"/>
    </source>
</evidence>
<feature type="transmembrane region" description="Helical" evidence="7">
    <location>
        <begin position="140"/>
        <end position="160"/>
    </location>
</feature>
<organism evidence="9 10">
    <name type="scientific">Leptospira fletcheri</name>
    <dbReference type="NCBI Taxonomy" id="2484981"/>
    <lineage>
        <taxon>Bacteria</taxon>
        <taxon>Pseudomonadati</taxon>
        <taxon>Spirochaetota</taxon>
        <taxon>Spirochaetia</taxon>
        <taxon>Leptospirales</taxon>
        <taxon>Leptospiraceae</taxon>
        <taxon>Leptospira</taxon>
    </lineage>
</organism>
<dbReference type="Gene3D" id="1.20.1250.20">
    <property type="entry name" value="MFS general substrate transporter like domains"/>
    <property type="match status" value="1"/>
</dbReference>
<dbReference type="GO" id="GO:0022857">
    <property type="term" value="F:transmembrane transporter activity"/>
    <property type="evidence" value="ECO:0007669"/>
    <property type="project" value="InterPro"/>
</dbReference>
<feature type="domain" description="Major facilitator superfamily (MFS) profile" evidence="8">
    <location>
        <begin position="16"/>
        <end position="503"/>
    </location>
</feature>
<sequence>MNPNSSPRAGSKEWIGLAVIALPCLLYAMDLTVLYLAIPQLAAELKPSSSQMLWIVDIYGFLVAGFLITMGTLGDRIGRRKLLLMGAAAFGAASVFAAFSNSAEMLICTRALLGITAATLAPSTLSLIRNMFLDANERTFAIGIWGTSFSIGGAIGPLVGGMLLEHFWWGSVFLLSVPVMILLLLVGPKLLPEFKDPNAGRLDFTSALLSLLGVLSVIYGLKKISEDGLGKIPLAFIFAGIFVGYLFVKRQKTLSDPLLDLELFKIPTFSGALVANTMVIFVALGSFLFVTQYLQLVLGLSPLEAGLWTLPGAVGNVMGSLTVPILVKRIRRLYVVIGGCILCILGFFLYFQIQGDSGLVYIFLGALCLSNGICCVVILGTDIIVGAAPPERAGAAASISETGAEFGGVLGIAVLGSIGTAVYRNRMKEISLEGVDPNSLEAARSTLGAAVAIAKDLPEQFGTALTEAARLAFLDSMRLVILICAGISTVLAAGALYTLKNPKKAGEISGDRRAEETAEMVE</sequence>
<keyword evidence="4 7" id="KW-0812">Transmembrane</keyword>
<proteinExistence type="predicted"/>
<feature type="transmembrane region" description="Helical" evidence="7">
    <location>
        <begin position="232"/>
        <end position="248"/>
    </location>
</feature>
<keyword evidence="2" id="KW-0813">Transport</keyword>
<name>A0A4R9GB11_9LEPT</name>
<feature type="transmembrane region" description="Helical" evidence="7">
    <location>
        <begin position="359"/>
        <end position="385"/>
    </location>
</feature>
<reference evidence="9" key="1">
    <citation type="journal article" date="2019" name="PLoS Negl. Trop. Dis.">
        <title>Revisiting the worldwide diversity of Leptospira species in the environment.</title>
        <authorList>
            <person name="Vincent A.T."/>
            <person name="Schiettekatte O."/>
            <person name="Bourhy P."/>
            <person name="Veyrier F.J."/>
            <person name="Picardeau M."/>
        </authorList>
    </citation>
    <scope>NUCLEOTIDE SEQUENCE [LARGE SCALE GENOMIC DNA]</scope>
    <source>
        <strain evidence="9">SSW15</strain>
    </source>
</reference>